<proteinExistence type="predicted"/>
<dbReference type="InterPro" id="IPR025291">
    <property type="entry name" value="DUF4153"/>
</dbReference>
<dbReference type="OrthoDB" id="7022049at2"/>
<dbReference type="AlphaFoldDB" id="A0A5C0B2F0"/>
<protein>
    <submittedName>
        <fullName evidence="2">DUF4153 domain-containing protein</fullName>
    </submittedName>
</protein>
<dbReference type="KEGG" id="pacr:FXN63_13750"/>
<feature type="transmembrane region" description="Helical" evidence="1">
    <location>
        <begin position="38"/>
        <end position="56"/>
    </location>
</feature>
<feature type="transmembrane region" description="Helical" evidence="1">
    <location>
        <begin position="251"/>
        <end position="269"/>
    </location>
</feature>
<evidence type="ECO:0000256" key="1">
    <source>
        <dbReference type="SAM" id="Phobius"/>
    </source>
</evidence>
<dbReference type="Proteomes" id="UP000325161">
    <property type="component" value="Chromosome"/>
</dbReference>
<name>A0A5C0B2F0_9BURK</name>
<feature type="transmembrane region" description="Helical" evidence="1">
    <location>
        <begin position="358"/>
        <end position="376"/>
    </location>
</feature>
<gene>
    <name evidence="2" type="ORF">FXN63_13750</name>
</gene>
<accession>A0A5C0B2F0</accession>
<keyword evidence="1" id="KW-1133">Transmembrane helix</keyword>
<sequence>MPIVMRRMALIGLVQGVVLWVLATLVDGKHWPSDNMAVLLGLVYTAVAIPAAWYLSEDVAGVSKQRRRVVVIALGVGLGLLGVCEGWVNQDVQGPFKPGPSLPACIALGFVALPLLLHAGGRHTDSTDRRTWGWNYADLFQTTWRNAMVLAITALLTGIFWVVLLAGGHLMKSIGITLVLDLIGTNFFISLASSIVVSCAAALALSRTDTIVVLRRFWLSLNQAFLPLVLLFSTMWAVALPFTGVEPLFQTRRAALVLLWFAVLAINFVNAARQDGLAPAPFVPWLRRALAYAWLTMLVVVAVAALAIYQRVAQYGWTADRVWSVFVLLMAAGYAIGYSLSVFKPVRGWMWSIDQTNVAMAIVLCVGLLALASPLADARRISVASQLDRLLAGKTALDDFDFYYLKYRSGTYGTRAMQAMIDGIPGHAQADMLSKTAQLARDGKLRSGNLLSPANMDDSAMRSKLKPVNDQTSVPPAVVDALIAHLRTESGPRSEDICAYDYGKCSVWMADLDGDDKQEVVLIVNKSWQHVAQVFNWQPDTATLTYAGEINGVTQTWIDGLGDGTVTFPQSKWRDINAGGVQLRVTPPDTDR</sequence>
<keyword evidence="1" id="KW-0812">Transmembrane</keyword>
<feature type="transmembrane region" description="Helical" evidence="1">
    <location>
        <begin position="322"/>
        <end position="346"/>
    </location>
</feature>
<feature type="transmembrane region" description="Helical" evidence="1">
    <location>
        <begin position="147"/>
        <end position="167"/>
    </location>
</feature>
<evidence type="ECO:0000313" key="2">
    <source>
        <dbReference type="EMBL" id="QEI06777.1"/>
    </source>
</evidence>
<dbReference type="EMBL" id="CP043046">
    <property type="protein sequence ID" value="QEI06777.1"/>
    <property type="molecule type" value="Genomic_DNA"/>
</dbReference>
<keyword evidence="3" id="KW-1185">Reference proteome</keyword>
<feature type="transmembrane region" description="Helical" evidence="1">
    <location>
        <begin position="187"/>
        <end position="205"/>
    </location>
</feature>
<feature type="transmembrane region" description="Helical" evidence="1">
    <location>
        <begin position="68"/>
        <end position="88"/>
    </location>
</feature>
<feature type="transmembrane region" description="Helical" evidence="1">
    <location>
        <begin position="217"/>
        <end position="239"/>
    </location>
</feature>
<evidence type="ECO:0000313" key="3">
    <source>
        <dbReference type="Proteomes" id="UP000325161"/>
    </source>
</evidence>
<feature type="transmembrane region" description="Helical" evidence="1">
    <location>
        <begin position="289"/>
        <end position="310"/>
    </location>
</feature>
<dbReference type="Pfam" id="PF13687">
    <property type="entry name" value="DUF4153"/>
    <property type="match status" value="1"/>
</dbReference>
<feature type="transmembrane region" description="Helical" evidence="1">
    <location>
        <begin position="100"/>
        <end position="120"/>
    </location>
</feature>
<keyword evidence="1" id="KW-0472">Membrane</keyword>
<reference evidence="2 3" key="1">
    <citation type="submission" date="2019-08" db="EMBL/GenBank/DDBJ databases">
        <title>Amphibian skin-associated Pigmentiphaga: genome sequence and occurrence across geography and hosts.</title>
        <authorList>
            <person name="Bletz M.C."/>
            <person name="Bunk B."/>
            <person name="Sproeer C."/>
            <person name="Biwer P."/>
            <person name="Reiter S."/>
            <person name="Rabemananjara F.C.E."/>
            <person name="Schulz S."/>
            <person name="Overmann J."/>
            <person name="Vences M."/>
        </authorList>
    </citation>
    <scope>NUCLEOTIDE SEQUENCE [LARGE SCALE GENOMIC DNA]</scope>
    <source>
        <strain evidence="2 3">Mada1488</strain>
    </source>
</reference>
<organism evidence="2 3">
    <name type="scientific">Pigmentiphaga aceris</name>
    <dbReference type="NCBI Taxonomy" id="1940612"/>
    <lineage>
        <taxon>Bacteria</taxon>
        <taxon>Pseudomonadati</taxon>
        <taxon>Pseudomonadota</taxon>
        <taxon>Betaproteobacteria</taxon>
        <taxon>Burkholderiales</taxon>
        <taxon>Alcaligenaceae</taxon>
        <taxon>Pigmentiphaga</taxon>
    </lineage>
</organism>
<dbReference type="RefSeq" id="WP_148815723.1">
    <property type="nucleotide sequence ID" value="NZ_CP043046.1"/>
</dbReference>